<dbReference type="SUPFAM" id="SSF69304">
    <property type="entry name" value="Tricorn protease N-terminal domain"/>
    <property type="match status" value="1"/>
</dbReference>
<gene>
    <name evidence="2" type="ORF">FTUN_1515</name>
</gene>
<accession>A0A6M5YJ47</accession>
<organism evidence="2 3">
    <name type="scientific">Frigoriglobus tundricola</name>
    <dbReference type="NCBI Taxonomy" id="2774151"/>
    <lineage>
        <taxon>Bacteria</taxon>
        <taxon>Pseudomonadati</taxon>
        <taxon>Planctomycetota</taxon>
        <taxon>Planctomycetia</taxon>
        <taxon>Gemmatales</taxon>
        <taxon>Gemmataceae</taxon>
        <taxon>Frigoriglobus</taxon>
    </lineage>
</organism>
<sequence>MLRRYIRPLRSVPAGDPPPPQAGHAYPTGGLRLEILEGRDVPSSASLAFSPNGSQFDLFAVSASDVLYRYNQNGSGFTPLMGGVLSVSVAYNPLGAEEIDVVMKDGSVVAYGAPVGGVQTVLPSGYGVAAVSVAFAPNGDRVRELTLQNGDLYQQNTNGKFGLLTSGVRSASVAFATNGAEVLDVVGVDGSVDRYGDSGGVPSQPTISTGVSAESLTFAPNGTLIQTAVQEDVFVTPDVLTVGNPPPPPPPPHDLVIVAIGSSPPVTLGELS</sequence>
<name>A0A6M5YJ47_9BACT</name>
<evidence type="ECO:0000313" key="2">
    <source>
        <dbReference type="EMBL" id="QJW93998.1"/>
    </source>
</evidence>
<reference evidence="3" key="1">
    <citation type="submission" date="2020-05" db="EMBL/GenBank/DDBJ databases">
        <title>Frigoriglobus tundricola gen. nov., sp. nov., a psychrotolerant cellulolytic planctomycete of the family Gemmataceae with two divergent copies of 16S rRNA gene.</title>
        <authorList>
            <person name="Kulichevskaya I.S."/>
            <person name="Ivanova A.A."/>
            <person name="Naumoff D.G."/>
            <person name="Beletsky A.V."/>
            <person name="Rijpstra W.I.C."/>
            <person name="Sinninghe Damste J.S."/>
            <person name="Mardanov A.V."/>
            <person name="Ravin N.V."/>
            <person name="Dedysh S.N."/>
        </authorList>
    </citation>
    <scope>NUCLEOTIDE SEQUENCE [LARGE SCALE GENOMIC DNA]</scope>
    <source>
        <strain evidence="3">PL17</strain>
    </source>
</reference>
<evidence type="ECO:0000256" key="1">
    <source>
        <dbReference type="SAM" id="MobiDB-lite"/>
    </source>
</evidence>
<keyword evidence="3" id="KW-1185">Reference proteome</keyword>
<dbReference type="Proteomes" id="UP000503447">
    <property type="component" value="Chromosome"/>
</dbReference>
<dbReference type="KEGG" id="ftj:FTUN_1515"/>
<feature type="region of interest" description="Disordered" evidence="1">
    <location>
        <begin position="1"/>
        <end position="25"/>
    </location>
</feature>
<proteinExistence type="predicted"/>
<dbReference type="AlphaFoldDB" id="A0A6M5YJ47"/>
<evidence type="ECO:0000313" key="3">
    <source>
        <dbReference type="Proteomes" id="UP000503447"/>
    </source>
</evidence>
<dbReference type="EMBL" id="CP053452">
    <property type="protein sequence ID" value="QJW93998.1"/>
    <property type="molecule type" value="Genomic_DNA"/>
</dbReference>
<protein>
    <submittedName>
        <fullName evidence="2">Uncharacterized protein</fullName>
    </submittedName>
</protein>